<sequence length="790" mass="86045">MEDPVLDTSPALRKAFACLRDKYGMSEDSSPLDILGRVASELGGSLRQPTGAITWASQAIPQDVSDAWPSSSGDSDTEETPYSTSCSDSMLPAPLGASAAHSSDSGADFVEESTEGDCSDFPDDHDRPFDERVQHNKNRKVWRPPPPPHNVTQPLARADARSSFEGDWRSATDPKDCVKWLAHPFDEDDVHRALSKPYPVHIQRPNLPDYYSDLYSSKDIRAYLASGQCQYSYNVDVVRYDGSKRMSYNMNDPGPRPGSAPGTPAKLGRVWKRFEKEGCSVRILHPQQHCDKLWALMSRLETAFGCCVGCNAYLTPPGSQGFAPHYDDIDAFILQLEGRKRWSLYVDPNNLLPLHNRADFDRASLPAPCMEVVLGPGDLLILPRGTIHEGRSLPDTHSLHITLSANQGCSWAALLQAALPGALQEAAQRTLALRRPMGPDFRRLGCHTALGWYASASYSHRAASHIQGEWELPGLLERRLRRMFKHFTDALWAHIHIAAEEQWEGFMAERLPQYPPLPRPGSWWLGRGSDRPCFGQAGACCHPPALLRRGGRPVAPVADCARSGGGVAGAMLRTLATAPHPTECRTLTLPALGAGNPCFASRAQRRRTLSIILPHPPPPPQRTRTHAQGRCLTQSCTLAPGCPPSPSQGPCASPAPNPGSSGSCTACSTTAPRMRGARPPRRAPAPPAPPWTLSCGRPACWPRRCCAKTRRHTAWPRSKPCARGTPREGRCCRCCRPSWPRACCGCWTPARSRRSPGGRSGRGGRTRAPRAAGGTARGGRVPDAKAGADL</sequence>
<comment type="cofactor">
    <cofactor evidence="3">
        <name>Fe(2+)</name>
        <dbReference type="ChEBI" id="CHEBI:29033"/>
    </cofactor>
    <text evidence="3">Binds 1 Fe(2+) ion per subunit.</text>
</comment>
<comment type="function">
    <text evidence="3">Oxygenase that can act as both a histone lysine demethylase and a ribosomal histidine hydroxylase.</text>
</comment>
<evidence type="ECO:0000259" key="5">
    <source>
        <dbReference type="PROSITE" id="PS51184"/>
    </source>
</evidence>
<dbReference type="PANTHER" id="PTHR13096:SF8">
    <property type="entry name" value="RIBOSOMAL OXYGENASE 1"/>
    <property type="match status" value="1"/>
</dbReference>
<feature type="compositionally biased region" description="Basic and acidic residues" evidence="4">
    <location>
        <begin position="780"/>
        <end position="790"/>
    </location>
</feature>
<reference evidence="6" key="1">
    <citation type="submission" date="2015-08" db="EMBL/GenBank/DDBJ databases">
        <authorList>
            <person name="Babu N.S."/>
            <person name="Beckwith C.J."/>
            <person name="Beseler K.G."/>
            <person name="Brison A."/>
            <person name="Carone J.V."/>
            <person name="Caskin T.P."/>
            <person name="Diamond M."/>
            <person name="Durham M.E."/>
            <person name="Foxe J.M."/>
            <person name="Go M."/>
            <person name="Henderson B.A."/>
            <person name="Jones I.B."/>
            <person name="McGettigan J.A."/>
            <person name="Micheletti S.J."/>
            <person name="Nasrallah M.E."/>
            <person name="Ortiz D."/>
            <person name="Piller C.R."/>
            <person name="Privatt S.R."/>
            <person name="Schneider S.L."/>
            <person name="Sharp S."/>
            <person name="Smith T.C."/>
            <person name="Stanton J.D."/>
            <person name="Ullery H.E."/>
            <person name="Wilson R.J."/>
            <person name="Serrano M.G."/>
            <person name="Buck G."/>
            <person name="Lee V."/>
            <person name="Wang Y."/>
            <person name="Carvalho R."/>
            <person name="Voegtly L."/>
            <person name="Shi R."/>
            <person name="Duckworth R."/>
            <person name="Johnson A."/>
            <person name="Loviza R."/>
            <person name="Walstead R."/>
            <person name="Shah Z."/>
            <person name="Kiflezghi M."/>
            <person name="Wade K."/>
            <person name="Ball S.L."/>
            <person name="Bradley K.W."/>
            <person name="Asai D.J."/>
            <person name="Bowman C.A."/>
            <person name="Russell D.A."/>
            <person name="Pope W.H."/>
            <person name="Jacobs-Sera D."/>
            <person name="Hendrix R.W."/>
            <person name="Hatfull G.F."/>
        </authorList>
    </citation>
    <scope>NUCLEOTIDE SEQUENCE</scope>
</reference>
<feature type="region of interest" description="Disordered" evidence="4">
    <location>
        <begin position="663"/>
        <end position="690"/>
    </location>
</feature>
<dbReference type="GO" id="GO:0032453">
    <property type="term" value="F:histone H3K4 demethylase activity"/>
    <property type="evidence" value="ECO:0007669"/>
    <property type="project" value="TreeGrafter"/>
</dbReference>
<dbReference type="SUPFAM" id="SSF51197">
    <property type="entry name" value="Clavaminate synthase-like"/>
    <property type="match status" value="1"/>
</dbReference>
<proteinExistence type="inferred from homology"/>
<dbReference type="InterPro" id="IPR039994">
    <property type="entry name" value="NO66-like"/>
</dbReference>
<organism evidence="6">
    <name type="scientific">Auxenochlorella protothecoides</name>
    <name type="common">Green microalga</name>
    <name type="synonym">Chlorella protothecoides</name>
    <dbReference type="NCBI Taxonomy" id="3075"/>
    <lineage>
        <taxon>Eukaryota</taxon>
        <taxon>Viridiplantae</taxon>
        <taxon>Chlorophyta</taxon>
        <taxon>core chlorophytes</taxon>
        <taxon>Trebouxiophyceae</taxon>
        <taxon>Chlorellales</taxon>
        <taxon>Chlorellaceae</taxon>
        <taxon>Auxenochlorella</taxon>
    </lineage>
</organism>
<dbReference type="EC" id="1.14.11.-" evidence="3"/>
<gene>
    <name evidence="6" type="ORF">g.61513</name>
</gene>
<feature type="region of interest" description="Disordered" evidence="4">
    <location>
        <begin position="136"/>
        <end position="155"/>
    </location>
</feature>
<feature type="domain" description="JmjC" evidence="5">
    <location>
        <begin position="282"/>
        <end position="422"/>
    </location>
</feature>
<dbReference type="GO" id="GO:0005506">
    <property type="term" value="F:iron ion binding"/>
    <property type="evidence" value="ECO:0007669"/>
    <property type="project" value="UniProtKB-UniRule"/>
</dbReference>
<feature type="compositionally biased region" description="Low complexity" evidence="4">
    <location>
        <begin position="663"/>
        <end position="674"/>
    </location>
</feature>
<evidence type="ECO:0000256" key="4">
    <source>
        <dbReference type="SAM" id="MobiDB-lite"/>
    </source>
</evidence>
<keyword evidence="3" id="KW-0539">Nucleus</keyword>
<evidence type="ECO:0000256" key="3">
    <source>
        <dbReference type="RuleBase" id="RU366061"/>
    </source>
</evidence>
<comment type="similarity">
    <text evidence="3">Belongs to the ROX family.</text>
</comment>
<dbReference type="GO" id="GO:0051864">
    <property type="term" value="F:histone H3K36 demethylase activity"/>
    <property type="evidence" value="ECO:0007669"/>
    <property type="project" value="TreeGrafter"/>
</dbReference>
<dbReference type="GO" id="GO:0005730">
    <property type="term" value="C:nucleolus"/>
    <property type="evidence" value="ECO:0007669"/>
    <property type="project" value="TreeGrafter"/>
</dbReference>
<evidence type="ECO:0000256" key="2">
    <source>
        <dbReference type="ARBA" id="ARBA00023004"/>
    </source>
</evidence>
<evidence type="ECO:0000256" key="1">
    <source>
        <dbReference type="ARBA" id="ARBA00022723"/>
    </source>
</evidence>
<keyword evidence="3" id="KW-0223">Dioxygenase</keyword>
<dbReference type="AlphaFoldDB" id="A0A1D2ADG6"/>
<feature type="region of interest" description="Disordered" evidence="4">
    <location>
        <begin position="750"/>
        <end position="790"/>
    </location>
</feature>
<evidence type="ECO:0000313" key="6">
    <source>
        <dbReference type="EMBL" id="JAT77256.1"/>
    </source>
</evidence>
<keyword evidence="3" id="KW-0560">Oxidoreductase</keyword>
<feature type="compositionally biased region" description="Low complexity" evidence="4">
    <location>
        <begin position="96"/>
        <end position="108"/>
    </location>
</feature>
<feature type="region of interest" description="Disordered" evidence="4">
    <location>
        <begin position="58"/>
        <end position="130"/>
    </location>
</feature>
<feature type="compositionally biased region" description="Polar residues" evidence="4">
    <location>
        <begin position="68"/>
        <end position="88"/>
    </location>
</feature>
<dbReference type="PROSITE" id="PS51184">
    <property type="entry name" value="JMJC"/>
    <property type="match status" value="1"/>
</dbReference>
<dbReference type="Gene3D" id="2.60.120.650">
    <property type="entry name" value="Cupin"/>
    <property type="match status" value="1"/>
</dbReference>
<keyword evidence="3" id="KW-0805">Transcription regulation</keyword>
<keyword evidence="2 3" id="KW-0408">Iron</keyword>
<dbReference type="Pfam" id="PF08007">
    <property type="entry name" value="JmjC_2"/>
    <property type="match status" value="1"/>
</dbReference>
<dbReference type="EMBL" id="GDKF01001366">
    <property type="protein sequence ID" value="JAT77256.1"/>
    <property type="molecule type" value="Transcribed_RNA"/>
</dbReference>
<name>A0A1D2ADG6_AUXPR</name>
<dbReference type="InterPro" id="IPR003347">
    <property type="entry name" value="JmjC_dom"/>
</dbReference>
<accession>A0A1D2ADG6</accession>
<keyword evidence="1 3" id="KW-0479">Metal-binding</keyword>
<feature type="compositionally biased region" description="Acidic residues" evidence="4">
    <location>
        <begin position="109"/>
        <end position="121"/>
    </location>
</feature>
<comment type="subcellular location">
    <subcellularLocation>
        <location evidence="3">Nucleus</location>
    </subcellularLocation>
</comment>
<feature type="compositionally biased region" description="Basic residues" evidence="4">
    <location>
        <begin position="751"/>
        <end position="768"/>
    </location>
</feature>
<keyword evidence="3" id="KW-0804">Transcription</keyword>
<protein>
    <recommendedName>
        <fullName evidence="3">Bifunctional lysine-specific demethylase and histidyl-hydroxylase</fullName>
        <ecNumber evidence="3">1.14.11.-</ecNumber>
    </recommendedName>
</protein>
<dbReference type="PANTHER" id="PTHR13096">
    <property type="entry name" value="MINA53 MYC INDUCED NUCLEAR ANTIGEN"/>
    <property type="match status" value="1"/>
</dbReference>